<dbReference type="PANTHER" id="PTHR30136:SF24">
    <property type="entry name" value="HTH-TYPE TRANSCRIPTIONAL REPRESSOR ALLR"/>
    <property type="match status" value="1"/>
</dbReference>
<keyword evidence="7" id="KW-1185">Reference proteome</keyword>
<evidence type="ECO:0008006" key="8">
    <source>
        <dbReference type="Google" id="ProtNLM"/>
    </source>
</evidence>
<dbReference type="PROSITE" id="PS51077">
    <property type="entry name" value="HTH_ICLR"/>
    <property type="match status" value="1"/>
</dbReference>
<evidence type="ECO:0000313" key="6">
    <source>
        <dbReference type="EMBL" id="PZG15443.1"/>
    </source>
</evidence>
<dbReference type="InterPro" id="IPR036388">
    <property type="entry name" value="WH-like_DNA-bd_sf"/>
</dbReference>
<keyword evidence="1" id="KW-0805">Transcription regulation</keyword>
<dbReference type="GO" id="GO:0045892">
    <property type="term" value="P:negative regulation of DNA-templated transcription"/>
    <property type="evidence" value="ECO:0007669"/>
    <property type="project" value="TreeGrafter"/>
</dbReference>
<dbReference type="SUPFAM" id="SSF46785">
    <property type="entry name" value="Winged helix' DNA-binding domain"/>
    <property type="match status" value="1"/>
</dbReference>
<evidence type="ECO:0000256" key="3">
    <source>
        <dbReference type="ARBA" id="ARBA00023163"/>
    </source>
</evidence>
<feature type="domain" description="IclR-ED" evidence="5">
    <location>
        <begin position="80"/>
        <end position="256"/>
    </location>
</feature>
<dbReference type="InterPro" id="IPR029016">
    <property type="entry name" value="GAF-like_dom_sf"/>
</dbReference>
<protein>
    <recommendedName>
        <fullName evidence="8">IclR family transcriptional regulator</fullName>
    </recommendedName>
</protein>
<dbReference type="EMBL" id="POUD01000105">
    <property type="protein sequence ID" value="PZG15443.1"/>
    <property type="molecule type" value="Genomic_DNA"/>
</dbReference>
<sequence>MVTKQNLEPHTLPDGEGRAASPIQRALRAIELLAVEPLTAAELARELDVNRSTALRLLSELVGTGYVARSPATKRYATVPAKFYGLIQAPEADWSQIIDPVLASIRDECGDATILAVPAKDTMVYLAFFPTRHMVAVSEQLGTIRPMHCSALGKAYLSALDDDALDAQLARLSYVGGTEHAAKGPIELRRRVEEAREVGYAVDRDETFEGVRCVAVPARIRGTLIGAAGISGPASRLPDSRVDELGRYLISCMSGL</sequence>
<dbReference type="InterPro" id="IPR014757">
    <property type="entry name" value="Tscrpt_reg_IclR_C"/>
</dbReference>
<dbReference type="GO" id="GO:0003677">
    <property type="term" value="F:DNA binding"/>
    <property type="evidence" value="ECO:0007669"/>
    <property type="project" value="UniProtKB-KW"/>
</dbReference>
<dbReference type="PROSITE" id="PS51078">
    <property type="entry name" value="ICLR_ED"/>
    <property type="match status" value="1"/>
</dbReference>
<dbReference type="RefSeq" id="WP_111181245.1">
    <property type="nucleotide sequence ID" value="NZ_POUD01000105.1"/>
</dbReference>
<organism evidence="6 7">
    <name type="scientific">Nonomuraea aridisoli</name>
    <dbReference type="NCBI Taxonomy" id="2070368"/>
    <lineage>
        <taxon>Bacteria</taxon>
        <taxon>Bacillati</taxon>
        <taxon>Actinomycetota</taxon>
        <taxon>Actinomycetes</taxon>
        <taxon>Streptosporangiales</taxon>
        <taxon>Streptosporangiaceae</taxon>
        <taxon>Nonomuraea</taxon>
    </lineage>
</organism>
<evidence type="ECO:0000256" key="2">
    <source>
        <dbReference type="ARBA" id="ARBA00023125"/>
    </source>
</evidence>
<dbReference type="InterPro" id="IPR005471">
    <property type="entry name" value="Tscrpt_reg_IclR_N"/>
</dbReference>
<dbReference type="Gene3D" id="3.30.450.40">
    <property type="match status" value="1"/>
</dbReference>
<reference evidence="6 7" key="1">
    <citation type="submission" date="2018-01" db="EMBL/GenBank/DDBJ databases">
        <title>Draft genome sequence of Nonomuraea sp. KC333.</title>
        <authorList>
            <person name="Sahin N."/>
            <person name="Saygin H."/>
            <person name="Ay H."/>
        </authorList>
    </citation>
    <scope>NUCLEOTIDE SEQUENCE [LARGE SCALE GENOMIC DNA]</scope>
    <source>
        <strain evidence="6 7">KC333</strain>
    </source>
</reference>
<dbReference type="Pfam" id="PF01614">
    <property type="entry name" value="IclR_C"/>
    <property type="match status" value="1"/>
</dbReference>
<gene>
    <name evidence="6" type="ORF">C1J01_24030</name>
</gene>
<dbReference type="InterPro" id="IPR036390">
    <property type="entry name" value="WH_DNA-bd_sf"/>
</dbReference>
<name>A0A2W2DYC9_9ACTN</name>
<dbReference type="GO" id="GO:0003700">
    <property type="term" value="F:DNA-binding transcription factor activity"/>
    <property type="evidence" value="ECO:0007669"/>
    <property type="project" value="TreeGrafter"/>
</dbReference>
<dbReference type="SUPFAM" id="SSF55781">
    <property type="entry name" value="GAF domain-like"/>
    <property type="match status" value="1"/>
</dbReference>
<proteinExistence type="predicted"/>
<evidence type="ECO:0000256" key="1">
    <source>
        <dbReference type="ARBA" id="ARBA00023015"/>
    </source>
</evidence>
<dbReference type="SMART" id="SM00346">
    <property type="entry name" value="HTH_ICLR"/>
    <property type="match status" value="1"/>
</dbReference>
<dbReference type="Pfam" id="PF09339">
    <property type="entry name" value="HTH_IclR"/>
    <property type="match status" value="1"/>
</dbReference>
<dbReference type="OrthoDB" id="7274111at2"/>
<dbReference type="PANTHER" id="PTHR30136">
    <property type="entry name" value="HELIX-TURN-HELIX TRANSCRIPTIONAL REGULATOR, ICLR FAMILY"/>
    <property type="match status" value="1"/>
</dbReference>
<dbReference type="InterPro" id="IPR011991">
    <property type="entry name" value="ArsR-like_HTH"/>
</dbReference>
<comment type="caution">
    <text evidence="6">The sequence shown here is derived from an EMBL/GenBank/DDBJ whole genome shotgun (WGS) entry which is preliminary data.</text>
</comment>
<keyword evidence="2" id="KW-0238">DNA-binding</keyword>
<dbReference type="CDD" id="cd00090">
    <property type="entry name" value="HTH_ARSR"/>
    <property type="match status" value="1"/>
</dbReference>
<keyword evidence="3" id="KW-0804">Transcription</keyword>
<dbReference type="AlphaFoldDB" id="A0A2W2DYC9"/>
<feature type="domain" description="HTH iclR-type" evidence="4">
    <location>
        <begin position="20"/>
        <end position="80"/>
    </location>
</feature>
<evidence type="ECO:0000259" key="5">
    <source>
        <dbReference type="PROSITE" id="PS51078"/>
    </source>
</evidence>
<accession>A0A2W2DYC9</accession>
<evidence type="ECO:0000259" key="4">
    <source>
        <dbReference type="PROSITE" id="PS51077"/>
    </source>
</evidence>
<dbReference type="InterPro" id="IPR050707">
    <property type="entry name" value="HTH_MetabolicPath_Reg"/>
</dbReference>
<evidence type="ECO:0000313" key="7">
    <source>
        <dbReference type="Proteomes" id="UP000249304"/>
    </source>
</evidence>
<dbReference type="Proteomes" id="UP000249304">
    <property type="component" value="Unassembled WGS sequence"/>
</dbReference>
<dbReference type="Gene3D" id="1.10.10.10">
    <property type="entry name" value="Winged helix-like DNA-binding domain superfamily/Winged helix DNA-binding domain"/>
    <property type="match status" value="1"/>
</dbReference>